<sequence length="94" mass="10357">MRLKSKNPNPARFSPEFLEAERTTQALEGKYQTALANAAYFKSSRGLERAQEDPAFAQEVAADLAKLPELKKAAEEAWKALAILRAAEMKAAGY</sequence>
<protein>
    <submittedName>
        <fullName evidence="1">Uncharacterized protein</fullName>
    </submittedName>
</protein>
<name>A0A9E2BII2_PSYF1</name>
<organism evidence="1 2">
    <name type="scientific">Psychracetigena formicireducens</name>
    <dbReference type="NCBI Taxonomy" id="2986056"/>
    <lineage>
        <taxon>Bacteria</taxon>
        <taxon>Bacillati</taxon>
        <taxon>Candidatus Lithacetigenota</taxon>
        <taxon>Candidatus Psychracetigena</taxon>
    </lineage>
</organism>
<gene>
    <name evidence="1" type="ORF">DDT42_02095</name>
</gene>
<reference evidence="1 2" key="1">
    <citation type="journal article" date="2021" name="bioRxiv">
        <title>Unique metabolic strategies in Hadean analogues reveal hints for primordial physiology.</title>
        <authorList>
            <person name="Nobu M.K."/>
            <person name="Nakai R."/>
            <person name="Tamazawa S."/>
            <person name="Mori H."/>
            <person name="Toyoda A."/>
            <person name="Ijiri A."/>
            <person name="Suzuki S."/>
            <person name="Kurokawa K."/>
            <person name="Kamagata Y."/>
            <person name="Tamaki H."/>
        </authorList>
    </citation>
    <scope>NUCLEOTIDE SEQUENCE [LARGE SCALE GENOMIC DNA]</scope>
    <source>
        <strain evidence="1">BS525</strain>
    </source>
</reference>
<accession>A0A9E2BII2</accession>
<comment type="caution">
    <text evidence="1">The sequence shown here is derived from an EMBL/GenBank/DDBJ whole genome shotgun (WGS) entry which is preliminary data.</text>
</comment>
<evidence type="ECO:0000313" key="2">
    <source>
        <dbReference type="Proteomes" id="UP000811545"/>
    </source>
</evidence>
<evidence type="ECO:0000313" key="1">
    <source>
        <dbReference type="EMBL" id="MBT9146213.1"/>
    </source>
</evidence>
<proteinExistence type="predicted"/>
<dbReference type="Proteomes" id="UP000811545">
    <property type="component" value="Unassembled WGS sequence"/>
</dbReference>
<dbReference type="EMBL" id="QLTW01000384">
    <property type="protein sequence ID" value="MBT9146213.1"/>
    <property type="molecule type" value="Genomic_DNA"/>
</dbReference>
<dbReference type="AlphaFoldDB" id="A0A9E2BII2"/>